<accession>A0A7J6XN74</accession>
<reference evidence="2 3" key="1">
    <citation type="journal article" date="2019" name="Genome Biol. Evol.">
        <title>Nanopore Sequencing Significantly Improves Genome Assembly of the Protozoan Parasite Trypanosoma cruzi.</title>
        <authorList>
            <person name="Diaz-Viraque F."/>
            <person name="Pita S."/>
            <person name="Greif G."/>
            <person name="de Souza R.C.M."/>
            <person name="Iraola G."/>
            <person name="Robello C."/>
        </authorList>
    </citation>
    <scope>NUCLEOTIDE SEQUENCE [LARGE SCALE GENOMIC DNA]</scope>
    <source>
        <strain evidence="2 3">Berenice</strain>
    </source>
</reference>
<dbReference type="AlphaFoldDB" id="A0A7J6XN74"/>
<dbReference type="Proteomes" id="UP000583944">
    <property type="component" value="Unassembled WGS sequence"/>
</dbReference>
<organism evidence="2 3">
    <name type="scientific">Trypanosoma cruzi</name>
    <dbReference type="NCBI Taxonomy" id="5693"/>
    <lineage>
        <taxon>Eukaryota</taxon>
        <taxon>Discoba</taxon>
        <taxon>Euglenozoa</taxon>
        <taxon>Kinetoplastea</taxon>
        <taxon>Metakinetoplastina</taxon>
        <taxon>Trypanosomatida</taxon>
        <taxon>Trypanosomatidae</taxon>
        <taxon>Trypanosoma</taxon>
        <taxon>Schizotrypanum</taxon>
    </lineage>
</organism>
<dbReference type="VEuPathDB" id="TriTrypDB:BCY84_16306"/>
<gene>
    <name evidence="2" type="ORF">ECC02_011305</name>
</gene>
<dbReference type="EMBL" id="JABDHM010000251">
    <property type="protein sequence ID" value="KAF5215964.1"/>
    <property type="molecule type" value="Genomic_DNA"/>
</dbReference>
<evidence type="ECO:0000256" key="1">
    <source>
        <dbReference type="SAM" id="MobiDB-lite"/>
    </source>
</evidence>
<evidence type="ECO:0000313" key="2">
    <source>
        <dbReference type="EMBL" id="KAF5215964.1"/>
    </source>
</evidence>
<name>A0A7J6XN74_TRYCR</name>
<proteinExistence type="predicted"/>
<evidence type="ECO:0000313" key="3">
    <source>
        <dbReference type="Proteomes" id="UP000583944"/>
    </source>
</evidence>
<dbReference type="VEuPathDB" id="TriTrypDB:ECC02_011305"/>
<comment type="caution">
    <text evidence="2">The sequence shown here is derived from an EMBL/GenBank/DDBJ whole genome shotgun (WGS) entry which is preliminary data.</text>
</comment>
<sequence length="217" mass="23726">MGSPPLKLCRLACGFWRCGNDGLTRHRAACHGRRTDVVKTGRCELCEERSPYLLRCPGSAGARTETWSGHWGSEESVLHQGVGAVSPGCRKAPGALRLPQDADARGRCLLSTFTNLWMTWFTGLLLYGFSARTDYRASALGRADASRGCVSRRLLQRHLRETRLSSISPLSRADVHCNGGWRADHGTSLRRHEEWQKSVGCGSSSHRGGVLSASPPP</sequence>
<protein>
    <submittedName>
        <fullName evidence="2">Uncharacterized protein</fullName>
    </submittedName>
</protein>
<feature type="region of interest" description="Disordered" evidence="1">
    <location>
        <begin position="196"/>
        <end position="217"/>
    </location>
</feature>